<dbReference type="InterPro" id="IPR001466">
    <property type="entry name" value="Beta-lactam-related"/>
</dbReference>
<evidence type="ECO:0000256" key="1">
    <source>
        <dbReference type="SAM" id="SignalP"/>
    </source>
</evidence>
<dbReference type="EMBL" id="JAGSPB010000001">
    <property type="protein sequence ID" value="MBV7265301.1"/>
    <property type="molecule type" value="Genomic_DNA"/>
</dbReference>
<proteinExistence type="predicted"/>
<dbReference type="Pfam" id="PF00144">
    <property type="entry name" value="Beta-lactamase"/>
    <property type="match status" value="1"/>
</dbReference>
<dbReference type="PANTHER" id="PTHR43283">
    <property type="entry name" value="BETA-LACTAMASE-RELATED"/>
    <property type="match status" value="1"/>
</dbReference>
<gene>
    <name evidence="3" type="ORF">KCG45_03860</name>
</gene>
<name>A0ABS6SJW7_9SPHN</name>
<protein>
    <submittedName>
        <fullName evidence="3">Beta-lactamase family protein</fullName>
    </submittedName>
</protein>
<feature type="domain" description="Beta-lactamase-related" evidence="2">
    <location>
        <begin position="11"/>
        <end position="307"/>
    </location>
</feature>
<dbReference type="PANTHER" id="PTHR43283:SF3">
    <property type="entry name" value="BETA-LACTAMASE FAMILY PROTEIN (AFU_ORTHOLOGUE AFUA_5G07500)"/>
    <property type="match status" value="1"/>
</dbReference>
<evidence type="ECO:0000313" key="4">
    <source>
        <dbReference type="Proteomes" id="UP000699975"/>
    </source>
</evidence>
<sequence length="322" mass="33609">MFCRSSKIAKLGVAACVIALSAPSLAGSFAYAELDSNGQITSDIAGEDEPGALYEAGSIGKFVCTLAALRLADRGVLSIDDTIGQLLPRFADTAIAPIKLRDVLASRSAISDGLLPALQADPQAVMSTPDAATAVERYATGDLNGASGSRWSYDLVNWVVVQAVIEKQTDRPIASVMDELVIQPAGLGDSRVFVRQIGPGAQTPASPPRPLPGFLTCAGGLASTPRDLIALARFPHKGGLTAGSLEQLTTITAPEEGYTLGGRFLQTSAGQLLSWQSGSNGAYKSVVTYDPSTDTGFAAMTASGSNESIQAARTEWMERRTR</sequence>
<keyword evidence="1" id="KW-0732">Signal</keyword>
<dbReference type="InterPro" id="IPR050789">
    <property type="entry name" value="Diverse_Enzym_Activities"/>
</dbReference>
<evidence type="ECO:0000259" key="2">
    <source>
        <dbReference type="Pfam" id="PF00144"/>
    </source>
</evidence>
<feature type="chain" id="PRO_5045089648" evidence="1">
    <location>
        <begin position="27"/>
        <end position="322"/>
    </location>
</feature>
<reference evidence="3 4" key="1">
    <citation type="submission" date="2021-04" db="EMBL/GenBank/DDBJ databases">
        <authorList>
            <person name="Pira H."/>
            <person name="Risdian C."/>
            <person name="Wink J."/>
        </authorList>
    </citation>
    <scope>NUCLEOTIDE SEQUENCE [LARGE SCALE GENOMIC DNA]</scope>
    <source>
        <strain evidence="3 4">WH131</strain>
    </source>
</reference>
<organism evidence="3 4">
    <name type="scientific">Erythrobacter ani</name>
    <dbReference type="NCBI Taxonomy" id="2827235"/>
    <lineage>
        <taxon>Bacteria</taxon>
        <taxon>Pseudomonadati</taxon>
        <taxon>Pseudomonadota</taxon>
        <taxon>Alphaproteobacteria</taxon>
        <taxon>Sphingomonadales</taxon>
        <taxon>Erythrobacteraceae</taxon>
        <taxon>Erythrobacter/Porphyrobacter group</taxon>
        <taxon>Erythrobacter</taxon>
    </lineage>
</organism>
<accession>A0ABS6SJW7</accession>
<evidence type="ECO:0000313" key="3">
    <source>
        <dbReference type="EMBL" id="MBV7265301.1"/>
    </source>
</evidence>
<keyword evidence="4" id="KW-1185">Reference proteome</keyword>
<dbReference type="Proteomes" id="UP000699975">
    <property type="component" value="Unassembled WGS sequence"/>
</dbReference>
<feature type="signal peptide" evidence="1">
    <location>
        <begin position="1"/>
        <end position="26"/>
    </location>
</feature>
<comment type="caution">
    <text evidence="3">The sequence shown here is derived from an EMBL/GenBank/DDBJ whole genome shotgun (WGS) entry which is preliminary data.</text>
</comment>
<dbReference type="RefSeq" id="WP_218315779.1">
    <property type="nucleotide sequence ID" value="NZ_JAGSPB010000001.1"/>
</dbReference>